<evidence type="ECO:0000259" key="1">
    <source>
        <dbReference type="Pfam" id="PF00817"/>
    </source>
</evidence>
<evidence type="ECO:0000313" key="2">
    <source>
        <dbReference type="EMBL" id="GAM77776.1"/>
    </source>
</evidence>
<dbReference type="SUPFAM" id="SSF56672">
    <property type="entry name" value="DNA/RNA polymerases"/>
    <property type="match status" value="1"/>
</dbReference>
<dbReference type="CDD" id="cd03468">
    <property type="entry name" value="PolY_like"/>
    <property type="match status" value="1"/>
</dbReference>
<dbReference type="GO" id="GO:0006281">
    <property type="term" value="P:DNA repair"/>
    <property type="evidence" value="ECO:0007669"/>
    <property type="project" value="InterPro"/>
</dbReference>
<dbReference type="EMBL" id="BBSC01000010">
    <property type="protein sequence ID" value="GAM77776.1"/>
    <property type="molecule type" value="Genomic_DNA"/>
</dbReference>
<proteinExistence type="predicted"/>
<accession>A0A0B8QGQ4</accession>
<organism evidence="2 3">
    <name type="scientific">Vibrio ishigakensis</name>
    <dbReference type="NCBI Taxonomy" id="1481914"/>
    <lineage>
        <taxon>Bacteria</taxon>
        <taxon>Pseudomonadati</taxon>
        <taxon>Pseudomonadota</taxon>
        <taxon>Gammaproteobacteria</taxon>
        <taxon>Vibrionales</taxon>
        <taxon>Vibrionaceae</taxon>
        <taxon>Vibrio</taxon>
    </lineage>
</organism>
<comment type="caution">
    <text evidence="2">The sequence shown here is derived from an EMBL/GenBank/DDBJ whole genome shotgun (WGS) entry which is preliminary data.</text>
</comment>
<dbReference type="AlphaFoldDB" id="A0A0B8QGQ4"/>
<reference evidence="2 3" key="1">
    <citation type="submission" date="2015-01" db="EMBL/GenBank/DDBJ databases">
        <title>Vibrio sp. C94 JCM 19241 whole genome shotgun sequence.</title>
        <authorList>
            <person name="Sawabe T."/>
            <person name="Meirelles P."/>
            <person name="Feng G."/>
            <person name="Sayaka M."/>
            <person name="Hattori M."/>
            <person name="Ohkuma M."/>
        </authorList>
    </citation>
    <scope>NUCLEOTIDE SEQUENCE [LARGE SCALE GENOMIC DNA]</scope>
    <source>
        <strain evidence="3">JCM 19241</strain>
    </source>
</reference>
<protein>
    <submittedName>
        <fullName evidence="2">DNA polymerase IV-like protein ImuB</fullName>
    </submittedName>
</protein>
<dbReference type="Pfam" id="PF00817">
    <property type="entry name" value="IMS"/>
    <property type="match status" value="1"/>
</dbReference>
<evidence type="ECO:0000313" key="3">
    <source>
        <dbReference type="Proteomes" id="UP000031666"/>
    </source>
</evidence>
<dbReference type="STRING" id="1481914.JCM19241_4440"/>
<dbReference type="InterPro" id="IPR001126">
    <property type="entry name" value="UmuC"/>
</dbReference>
<dbReference type="InterPro" id="IPR043502">
    <property type="entry name" value="DNA/RNA_pol_sf"/>
</dbReference>
<feature type="domain" description="UmuC" evidence="1">
    <location>
        <begin position="24"/>
        <end position="145"/>
    </location>
</feature>
<name>A0A0B8QGQ4_9VIBR</name>
<gene>
    <name evidence="2" type="ORF">JCM19241_4440</name>
</gene>
<reference evidence="2 3" key="2">
    <citation type="submission" date="2015-01" db="EMBL/GenBank/DDBJ databases">
        <authorList>
            <consortium name="NBRP consortium"/>
            <person name="Sawabe T."/>
            <person name="Meirelles P."/>
            <person name="Feng G."/>
            <person name="Sayaka M."/>
            <person name="Hattori M."/>
            <person name="Ohkuma M."/>
        </authorList>
    </citation>
    <scope>NUCLEOTIDE SEQUENCE [LARGE SCALE GENOMIC DNA]</scope>
    <source>
        <strain evidence="3">JCM 19241</strain>
    </source>
</reference>
<dbReference type="Proteomes" id="UP000031666">
    <property type="component" value="Unassembled WGS sequence"/>
</dbReference>
<sequence>MNLWLYLHFPSLQLDTLFAEKDHSPICIIEQHKVVQANQGAFEAGIRLGTGLASAASLCSELQVAAYEPEFEQQRLLEVAQWLYLYTSDITPFPNKGLLLKVTGMLTLYRNLESYWKVISKHLDKLGLTYSYATAYSPLAAKLLAEVRTNRISGTKEQIDKQLFAQPIQATELSNSNIEKLNRIGVRS</sequence>